<keyword evidence="4 6" id="KW-0807">Transducer</keyword>
<dbReference type="CDD" id="cd06225">
    <property type="entry name" value="HAMP"/>
    <property type="match status" value="1"/>
</dbReference>
<evidence type="ECO:0000256" key="2">
    <source>
        <dbReference type="ARBA" id="ARBA00022475"/>
    </source>
</evidence>
<dbReference type="SMART" id="SM00304">
    <property type="entry name" value="HAMP"/>
    <property type="match status" value="1"/>
</dbReference>
<keyword evidence="3 7" id="KW-0472">Membrane</keyword>
<accession>A0A841TRF1</accession>
<keyword evidence="11" id="KW-1185">Reference proteome</keyword>
<evidence type="ECO:0000256" key="4">
    <source>
        <dbReference type="ARBA" id="ARBA00023224"/>
    </source>
</evidence>
<sequence>MGSVRSKLLFSFLVVLLFTVGIGWNGIAKIEQVQTNSSEVTNKWMFGIETINTIAQLVEQYMGNYYQLELTSSADERKPLTTARDTLVRNIEQSLAQYEKTITDETDRSNYDSLTNNWGMFRKRFDLIAEAPEGSEEQTKATREAMMYFNNMRSLLKLMVMFDHNGAVQSTERSKEIYKNALAVFALWGTAALAAIGLIAFYLIRAITVPLKTATSALDRISDGDLTLKPLAVKRKDEFGTMMTAANRMLGRLQDSVNRMQQSSVAVAGSSKELSERAERNAEAAKQVAESIRQVSSGSDSQARYAAECSKVIDEMAEGVQRIAHNTSEVAELSKGAADSAGGGSEVIREVSRKMEGLSSSLAQTAQTIRRLASQTDRIGEISSLIGDIATRTNLLSLNAAIEAARAGEHGKGFAVVAGEVRKLAAQTEESSKSIIDLIHAIQRDTALVARTIGGNVEEARESVAAVRNAEEAFGVIAGSTAEVSARLQETAAAAEQLSASSEEVAASVETMGDLAVRTAGMAERVAAATEEQLASCEEIRRSSGELSGVADGMRQLAGQFRV</sequence>
<comment type="similarity">
    <text evidence="5">Belongs to the methyl-accepting chemotaxis (MCP) protein family.</text>
</comment>
<evidence type="ECO:0000256" key="1">
    <source>
        <dbReference type="ARBA" id="ARBA00004236"/>
    </source>
</evidence>
<evidence type="ECO:0000259" key="8">
    <source>
        <dbReference type="PROSITE" id="PS50111"/>
    </source>
</evidence>
<dbReference type="AlphaFoldDB" id="A0A841TRF1"/>
<evidence type="ECO:0000313" key="10">
    <source>
        <dbReference type="EMBL" id="MBB6690289.1"/>
    </source>
</evidence>
<protein>
    <submittedName>
        <fullName evidence="10">Methyl-accepting chemotaxis protein</fullName>
    </submittedName>
</protein>
<evidence type="ECO:0000259" key="9">
    <source>
        <dbReference type="PROSITE" id="PS50885"/>
    </source>
</evidence>
<dbReference type="Pfam" id="PF00672">
    <property type="entry name" value="HAMP"/>
    <property type="match status" value="1"/>
</dbReference>
<evidence type="ECO:0000313" key="11">
    <source>
        <dbReference type="Proteomes" id="UP000553776"/>
    </source>
</evidence>
<dbReference type="InterPro" id="IPR004089">
    <property type="entry name" value="MCPsignal_dom"/>
</dbReference>
<dbReference type="PANTHER" id="PTHR32089:SF112">
    <property type="entry name" value="LYSOZYME-LIKE PROTEIN-RELATED"/>
    <property type="match status" value="1"/>
</dbReference>
<reference evidence="10 11" key="1">
    <citation type="submission" date="2020-08" db="EMBL/GenBank/DDBJ databases">
        <title>Cohnella phylogeny.</title>
        <authorList>
            <person name="Dunlap C."/>
        </authorList>
    </citation>
    <scope>NUCLEOTIDE SEQUENCE [LARGE SCALE GENOMIC DNA]</scope>
    <source>
        <strain evidence="10 11">DSM 25239</strain>
    </source>
</reference>
<dbReference type="GO" id="GO:0007165">
    <property type="term" value="P:signal transduction"/>
    <property type="evidence" value="ECO:0007669"/>
    <property type="project" value="UniProtKB-KW"/>
</dbReference>
<dbReference type="Pfam" id="PF12729">
    <property type="entry name" value="4HB_MCP_1"/>
    <property type="match status" value="1"/>
</dbReference>
<dbReference type="PANTHER" id="PTHR32089">
    <property type="entry name" value="METHYL-ACCEPTING CHEMOTAXIS PROTEIN MCPB"/>
    <property type="match status" value="1"/>
</dbReference>
<dbReference type="EMBL" id="JACJVR010000005">
    <property type="protein sequence ID" value="MBB6690289.1"/>
    <property type="molecule type" value="Genomic_DNA"/>
</dbReference>
<keyword evidence="2" id="KW-1003">Cell membrane</keyword>
<dbReference type="PROSITE" id="PS50885">
    <property type="entry name" value="HAMP"/>
    <property type="match status" value="1"/>
</dbReference>
<dbReference type="SUPFAM" id="SSF58104">
    <property type="entry name" value="Methyl-accepting chemotaxis protein (MCP) signaling domain"/>
    <property type="match status" value="1"/>
</dbReference>
<name>A0A841TRF1_9BACL</name>
<dbReference type="RefSeq" id="WP_185134308.1">
    <property type="nucleotide sequence ID" value="NZ_BORM01000005.1"/>
</dbReference>
<feature type="domain" description="HAMP" evidence="9">
    <location>
        <begin position="205"/>
        <end position="258"/>
    </location>
</feature>
<dbReference type="InterPro" id="IPR024478">
    <property type="entry name" value="HlyB_4HB_MCP"/>
</dbReference>
<proteinExistence type="inferred from homology"/>
<gene>
    <name evidence="10" type="ORF">H7B90_02645</name>
</gene>
<dbReference type="GO" id="GO:0005886">
    <property type="term" value="C:plasma membrane"/>
    <property type="evidence" value="ECO:0007669"/>
    <property type="project" value="UniProtKB-SubCell"/>
</dbReference>
<dbReference type="Proteomes" id="UP000553776">
    <property type="component" value="Unassembled WGS sequence"/>
</dbReference>
<evidence type="ECO:0000256" key="3">
    <source>
        <dbReference type="ARBA" id="ARBA00023136"/>
    </source>
</evidence>
<feature type="domain" description="Methyl-accepting transducer" evidence="8">
    <location>
        <begin position="277"/>
        <end position="513"/>
    </location>
</feature>
<dbReference type="CDD" id="cd11386">
    <property type="entry name" value="MCP_signal"/>
    <property type="match status" value="1"/>
</dbReference>
<evidence type="ECO:0000256" key="6">
    <source>
        <dbReference type="PROSITE-ProRule" id="PRU00284"/>
    </source>
</evidence>
<comment type="subcellular location">
    <subcellularLocation>
        <location evidence="1">Cell membrane</location>
    </subcellularLocation>
</comment>
<feature type="transmembrane region" description="Helical" evidence="7">
    <location>
        <begin position="181"/>
        <end position="204"/>
    </location>
</feature>
<organism evidence="10 11">
    <name type="scientific">Cohnella xylanilytica</name>
    <dbReference type="NCBI Taxonomy" id="557555"/>
    <lineage>
        <taxon>Bacteria</taxon>
        <taxon>Bacillati</taxon>
        <taxon>Bacillota</taxon>
        <taxon>Bacilli</taxon>
        <taxon>Bacillales</taxon>
        <taxon>Paenibacillaceae</taxon>
        <taxon>Cohnella</taxon>
    </lineage>
</organism>
<dbReference type="SMART" id="SM00283">
    <property type="entry name" value="MA"/>
    <property type="match status" value="1"/>
</dbReference>
<dbReference type="Pfam" id="PF00015">
    <property type="entry name" value="MCPsignal"/>
    <property type="match status" value="1"/>
</dbReference>
<comment type="caution">
    <text evidence="10">The sequence shown here is derived from an EMBL/GenBank/DDBJ whole genome shotgun (WGS) entry which is preliminary data.</text>
</comment>
<dbReference type="InterPro" id="IPR003660">
    <property type="entry name" value="HAMP_dom"/>
</dbReference>
<keyword evidence="7" id="KW-1133">Transmembrane helix</keyword>
<keyword evidence="7" id="KW-0812">Transmembrane</keyword>
<dbReference type="Gene3D" id="1.10.287.950">
    <property type="entry name" value="Methyl-accepting chemotaxis protein"/>
    <property type="match status" value="1"/>
</dbReference>
<evidence type="ECO:0000256" key="5">
    <source>
        <dbReference type="ARBA" id="ARBA00029447"/>
    </source>
</evidence>
<evidence type="ECO:0000256" key="7">
    <source>
        <dbReference type="SAM" id="Phobius"/>
    </source>
</evidence>
<dbReference type="Gene3D" id="6.10.340.10">
    <property type="match status" value="1"/>
</dbReference>
<dbReference type="PROSITE" id="PS50111">
    <property type="entry name" value="CHEMOTAXIS_TRANSDUC_2"/>
    <property type="match status" value="1"/>
</dbReference>